<comment type="caution">
    <text evidence="4">The sequence shown here is derived from an EMBL/GenBank/DDBJ whole genome shotgun (WGS) entry which is preliminary data.</text>
</comment>
<evidence type="ECO:0000313" key="5">
    <source>
        <dbReference type="Proteomes" id="UP001642484"/>
    </source>
</evidence>
<keyword evidence="2" id="KW-0808">Transferase</keyword>
<accession>A0ABP0LRZ4</accession>
<evidence type="ECO:0000256" key="1">
    <source>
        <dbReference type="ARBA" id="ARBA00022603"/>
    </source>
</evidence>
<dbReference type="PANTHER" id="PTHR46429">
    <property type="entry name" value="23S RRNA (GUANOSINE-2'-O-)-METHYLTRANSFERASE RLMB"/>
    <property type="match status" value="1"/>
</dbReference>
<evidence type="ECO:0000313" key="4">
    <source>
        <dbReference type="EMBL" id="CAK9041511.1"/>
    </source>
</evidence>
<dbReference type="Proteomes" id="UP001642484">
    <property type="component" value="Unassembled WGS sequence"/>
</dbReference>
<dbReference type="InterPro" id="IPR029026">
    <property type="entry name" value="tRNA_m1G_MTases_N"/>
</dbReference>
<dbReference type="Pfam" id="PF00588">
    <property type="entry name" value="SpoU_methylase"/>
    <property type="match status" value="1"/>
</dbReference>
<dbReference type="CDD" id="cd18095">
    <property type="entry name" value="SpoU-like_rRNA-MTase"/>
    <property type="match status" value="1"/>
</dbReference>
<keyword evidence="1" id="KW-0489">Methyltransferase</keyword>
<protein>
    <recommendedName>
        <fullName evidence="3">tRNA/rRNA methyltransferase SpoU type domain-containing protein</fullName>
    </recommendedName>
</protein>
<dbReference type="EMBL" id="CAXAMN010013669">
    <property type="protein sequence ID" value="CAK9041511.1"/>
    <property type="molecule type" value="Genomic_DNA"/>
</dbReference>
<organism evidence="4 5">
    <name type="scientific">Durusdinium trenchii</name>
    <dbReference type="NCBI Taxonomy" id="1381693"/>
    <lineage>
        <taxon>Eukaryota</taxon>
        <taxon>Sar</taxon>
        <taxon>Alveolata</taxon>
        <taxon>Dinophyceae</taxon>
        <taxon>Suessiales</taxon>
        <taxon>Symbiodiniaceae</taxon>
        <taxon>Durusdinium</taxon>
    </lineage>
</organism>
<dbReference type="InterPro" id="IPR004441">
    <property type="entry name" value="rRNA_MeTrfase_TrmH"/>
</dbReference>
<proteinExistence type="predicted"/>
<dbReference type="SUPFAM" id="SSF75217">
    <property type="entry name" value="alpha/beta knot"/>
    <property type="match status" value="1"/>
</dbReference>
<dbReference type="InterPro" id="IPR029028">
    <property type="entry name" value="Alpha/beta_knot_MTases"/>
</dbReference>
<sequence length="287" mass="32539">MIGRLNEPLVFGRSIGRWSRPLQEVSPLPTLQWITSADDPRMVIYRHKDRRNHAEFERQVRDIAGRLLHKEAAAMPRSWRQLPCPVKVHYSWDCLQRLLDRELIEAEFAFEGTTQRRSVNYVVAYPKPQPIALARLPVLVLDGLGAAQNIGQILRTAFHFGVTSILASRSVWNSLGGRACRVSMGWLYFMDFFLGEPMVEALKELRERGCHIYCAEDHFAEAVKPHGPSGKRNWALIVGHEQLGVSKECIAMSDTCISVPSRQGESLNVAHAAAICLYELSRHMEEP</sequence>
<gene>
    <name evidence="4" type="ORF">CCMP2556_LOCUS22240</name>
</gene>
<feature type="domain" description="tRNA/rRNA methyltransferase SpoU type" evidence="3">
    <location>
        <begin position="138"/>
        <end position="278"/>
    </location>
</feature>
<dbReference type="InterPro" id="IPR001537">
    <property type="entry name" value="SpoU_MeTrfase"/>
</dbReference>
<evidence type="ECO:0000256" key="2">
    <source>
        <dbReference type="ARBA" id="ARBA00022679"/>
    </source>
</evidence>
<evidence type="ECO:0000259" key="3">
    <source>
        <dbReference type="Pfam" id="PF00588"/>
    </source>
</evidence>
<keyword evidence="5" id="KW-1185">Reference proteome</keyword>
<name>A0ABP0LRZ4_9DINO</name>
<dbReference type="PANTHER" id="PTHR46429:SF1">
    <property type="entry name" value="23S RRNA (GUANOSINE-2'-O-)-METHYLTRANSFERASE RLMB"/>
    <property type="match status" value="1"/>
</dbReference>
<reference evidence="4 5" key="1">
    <citation type="submission" date="2024-02" db="EMBL/GenBank/DDBJ databases">
        <authorList>
            <person name="Chen Y."/>
            <person name="Shah S."/>
            <person name="Dougan E. K."/>
            <person name="Thang M."/>
            <person name="Chan C."/>
        </authorList>
    </citation>
    <scope>NUCLEOTIDE SEQUENCE [LARGE SCALE GENOMIC DNA]</scope>
</reference>
<dbReference type="Gene3D" id="3.40.1280.10">
    <property type="match status" value="1"/>
</dbReference>